<gene>
    <name evidence="2" type="ORF">TGAMA5MH_00886</name>
</gene>
<sequence>MQPLQDPKGGSHVPILTGDSKASAGAEGDTLDCFLHLGL</sequence>
<organism evidence="2 3">
    <name type="scientific">Trichoderma gamsii</name>
    <dbReference type="NCBI Taxonomy" id="398673"/>
    <lineage>
        <taxon>Eukaryota</taxon>
        <taxon>Fungi</taxon>
        <taxon>Dikarya</taxon>
        <taxon>Ascomycota</taxon>
        <taxon>Pezizomycotina</taxon>
        <taxon>Sordariomycetes</taxon>
        <taxon>Hypocreomycetidae</taxon>
        <taxon>Hypocreales</taxon>
        <taxon>Hypocreaceae</taxon>
        <taxon>Trichoderma</taxon>
    </lineage>
</organism>
<evidence type="ECO:0000313" key="3">
    <source>
        <dbReference type="Proteomes" id="UP000236546"/>
    </source>
</evidence>
<evidence type="ECO:0000256" key="1">
    <source>
        <dbReference type="SAM" id="MobiDB-lite"/>
    </source>
</evidence>
<comment type="caution">
    <text evidence="2">The sequence shown here is derived from an EMBL/GenBank/DDBJ whole genome shotgun (WGS) entry which is preliminary data.</text>
</comment>
<accession>A0A2K0TQN0</accession>
<dbReference type="AlphaFoldDB" id="A0A2K0TQN0"/>
<name>A0A2K0TQN0_9HYPO</name>
<protein>
    <submittedName>
        <fullName evidence="2">Uncharacterized protein</fullName>
    </submittedName>
</protein>
<feature type="region of interest" description="Disordered" evidence="1">
    <location>
        <begin position="1"/>
        <end position="26"/>
    </location>
</feature>
<evidence type="ECO:0000313" key="2">
    <source>
        <dbReference type="EMBL" id="PNP47834.1"/>
    </source>
</evidence>
<dbReference type="Proteomes" id="UP000236546">
    <property type="component" value="Unassembled WGS sequence"/>
</dbReference>
<proteinExistence type="predicted"/>
<dbReference type="EMBL" id="MTYH01000012">
    <property type="protein sequence ID" value="PNP47834.1"/>
    <property type="molecule type" value="Genomic_DNA"/>
</dbReference>
<reference evidence="2 3" key="1">
    <citation type="submission" date="2017-02" db="EMBL/GenBank/DDBJ databases">
        <title>Genomes of Trichoderma spp. with biocontrol activity.</title>
        <authorList>
            <person name="Gardiner D."/>
            <person name="Kazan K."/>
            <person name="Vos C."/>
            <person name="Harvey P."/>
        </authorList>
    </citation>
    <scope>NUCLEOTIDE SEQUENCE [LARGE SCALE GENOMIC DNA]</scope>
    <source>
        <strain evidence="2 3">A5MH</strain>
    </source>
</reference>